<evidence type="ECO:0000256" key="1">
    <source>
        <dbReference type="ARBA" id="ARBA00004651"/>
    </source>
</evidence>
<dbReference type="InterPro" id="IPR049453">
    <property type="entry name" value="Memb_transporter_dom"/>
</dbReference>
<feature type="domain" description="Integral membrane bound transporter" evidence="9">
    <location>
        <begin position="404"/>
        <end position="530"/>
    </location>
</feature>
<dbReference type="SUPFAM" id="SSF103473">
    <property type="entry name" value="MFS general substrate transporter"/>
    <property type="match status" value="1"/>
</dbReference>
<name>A0A4Z0H3A9_9BACI</name>
<dbReference type="RefSeq" id="WP_135327159.1">
    <property type="nucleotide sequence ID" value="NZ_SRJC01000001.1"/>
</dbReference>
<keyword evidence="4 8" id="KW-1133">Transmembrane helix</keyword>
<dbReference type="PANTHER" id="PTHR30509">
    <property type="entry name" value="P-HYDROXYBENZOIC ACID EFFLUX PUMP SUBUNIT-RELATED"/>
    <property type="match status" value="1"/>
</dbReference>
<evidence type="ECO:0000259" key="9">
    <source>
        <dbReference type="Pfam" id="PF13515"/>
    </source>
</evidence>
<dbReference type="EMBL" id="SRJC01000001">
    <property type="protein sequence ID" value="TGB04872.1"/>
    <property type="molecule type" value="Genomic_DNA"/>
</dbReference>
<dbReference type="STRING" id="192814.GCA_900166575_01899"/>
<feature type="transmembrane region" description="Helical" evidence="8">
    <location>
        <begin position="31"/>
        <end position="49"/>
    </location>
</feature>
<dbReference type="InterPro" id="IPR036259">
    <property type="entry name" value="MFS_trans_sf"/>
</dbReference>
<dbReference type="PANTHER" id="PTHR30509:SF9">
    <property type="entry name" value="MULTIDRUG RESISTANCE PROTEIN MDTO"/>
    <property type="match status" value="1"/>
</dbReference>
<evidence type="ECO:0000313" key="10">
    <source>
        <dbReference type="EMBL" id="TGB04872.1"/>
    </source>
</evidence>
<keyword evidence="2" id="KW-1003">Cell membrane</keyword>
<dbReference type="Proteomes" id="UP000297982">
    <property type="component" value="Unassembled WGS sequence"/>
</dbReference>
<feature type="transmembrane region" description="Helical" evidence="8">
    <location>
        <begin position="81"/>
        <end position="99"/>
    </location>
</feature>
<evidence type="ECO:0000256" key="5">
    <source>
        <dbReference type="ARBA" id="ARBA00023136"/>
    </source>
</evidence>
<comment type="similarity">
    <text evidence="6">Belongs to the YccS/YhfK family.</text>
</comment>
<dbReference type="Pfam" id="PF13515">
    <property type="entry name" value="FUSC_2"/>
    <property type="match status" value="1"/>
</dbReference>
<evidence type="ECO:0000256" key="2">
    <source>
        <dbReference type="ARBA" id="ARBA00022475"/>
    </source>
</evidence>
<feature type="transmembrane region" description="Helical" evidence="8">
    <location>
        <begin position="128"/>
        <end position="148"/>
    </location>
</feature>
<sequence>MATGRIKQPYIIRRVLASDPGRKRLFQSGKATLSLITSVFISQLILNLLGQPALLPSIISGMAGMMGIMVVMDDTKKKKQITTLLLGLAAASGVTVGSLLASEAVLVSALMVLVIFSSFYFSRFGSRYFSLGMISFFTVYLSSFLKLSPDQFPWFYLTIMIGITSAYLYNFVLFRDSVQTLRRSMNSFHKQANLTFQLLMEVIEDQEYKESRRKTVLYNVKKLREYANHVSTDVNANDIREIWPGLSPRQLKLYVFDTSMLVATLADSLTQLKQDHAFEMKEIRIILVKLIRILQQSEVLNPKYAKQDLEEAKLVVQDLQKRTRAYFDRQEAPEGWQYLILRIEAMADHVTEGALGIQMSLQSKAEVEPEAEKEENSEANEEENQPGLKPTTKKAIQSIIAGAIAIVVGYIISPIQPYWVVLTTFIVQLGTETVGKTYLKGFERSLGTVIGAIIGFGLAQMVSGQPVLEVTLIFTFIFFAFYLFTVSYTIMSLFITMLIAFMYDLMLGGISYQLLGARVIDTIAGAAIALGVSAFIFPTKTMDKVSDAFVDYLNELESYVTAYLSSFQQKEEVKNLAEYGFRLDEKLQSIEEAAKPILQGPGGKKYSGLPRRVTVFTAINYYAKHLVASSYQKHVIESEEMKDLLEELEQVFTHNLQVLKSILEHDDQEMEWKGLKEIRSKIEYLAPKPNESQVDLIHHLYYIWKMNEAFRLLVEKERQELR</sequence>
<reference evidence="10 11" key="1">
    <citation type="journal article" date="2003" name="Int. J. Syst. Evol. Microbiol.">
        <title>Halobacillus salinus sp. nov., isolated from a salt lake on the coast of the East Sea in Korea.</title>
        <authorList>
            <person name="Yoon J.H."/>
            <person name="Kang K.H."/>
            <person name="Park Y.H."/>
        </authorList>
    </citation>
    <scope>NUCLEOTIDE SEQUENCE [LARGE SCALE GENOMIC DNA]</scope>
    <source>
        <strain evidence="10 11">HSL-3</strain>
    </source>
</reference>
<protein>
    <submittedName>
        <fullName evidence="10">FUSC family protein</fullName>
    </submittedName>
</protein>
<feature type="transmembrane region" description="Helical" evidence="8">
    <location>
        <begin position="395"/>
        <end position="412"/>
    </location>
</feature>
<comment type="caution">
    <text evidence="10">The sequence shown here is derived from an EMBL/GenBank/DDBJ whole genome shotgun (WGS) entry which is preliminary data.</text>
</comment>
<proteinExistence type="inferred from homology"/>
<evidence type="ECO:0000256" key="7">
    <source>
        <dbReference type="SAM" id="MobiDB-lite"/>
    </source>
</evidence>
<evidence type="ECO:0000313" key="11">
    <source>
        <dbReference type="Proteomes" id="UP000297982"/>
    </source>
</evidence>
<accession>A0A4Z0H3A9</accession>
<feature type="transmembrane region" description="Helical" evidence="8">
    <location>
        <begin position="470"/>
        <end position="503"/>
    </location>
</feature>
<keyword evidence="11" id="KW-1185">Reference proteome</keyword>
<keyword evidence="5 8" id="KW-0472">Membrane</keyword>
<evidence type="ECO:0000256" key="3">
    <source>
        <dbReference type="ARBA" id="ARBA00022692"/>
    </source>
</evidence>
<dbReference type="AlphaFoldDB" id="A0A4Z0H3A9"/>
<feature type="transmembrane region" description="Helical" evidence="8">
    <location>
        <begin position="154"/>
        <end position="174"/>
    </location>
</feature>
<feature type="compositionally biased region" description="Acidic residues" evidence="7">
    <location>
        <begin position="368"/>
        <end position="384"/>
    </location>
</feature>
<feature type="region of interest" description="Disordered" evidence="7">
    <location>
        <begin position="366"/>
        <end position="390"/>
    </location>
</feature>
<organism evidence="10 11">
    <name type="scientific">Halobacillus salinus</name>
    <dbReference type="NCBI Taxonomy" id="192814"/>
    <lineage>
        <taxon>Bacteria</taxon>
        <taxon>Bacillati</taxon>
        <taxon>Bacillota</taxon>
        <taxon>Bacilli</taxon>
        <taxon>Bacillales</taxon>
        <taxon>Bacillaceae</taxon>
        <taxon>Halobacillus</taxon>
    </lineage>
</organism>
<feature type="transmembrane region" description="Helical" evidence="8">
    <location>
        <begin position="105"/>
        <end position="121"/>
    </location>
</feature>
<evidence type="ECO:0000256" key="6">
    <source>
        <dbReference type="ARBA" id="ARBA00043993"/>
    </source>
</evidence>
<evidence type="ECO:0000256" key="8">
    <source>
        <dbReference type="SAM" id="Phobius"/>
    </source>
</evidence>
<feature type="transmembrane region" description="Helical" evidence="8">
    <location>
        <begin position="515"/>
        <end position="537"/>
    </location>
</feature>
<feature type="transmembrane region" description="Helical" evidence="8">
    <location>
        <begin position="446"/>
        <end position="464"/>
    </location>
</feature>
<evidence type="ECO:0000256" key="4">
    <source>
        <dbReference type="ARBA" id="ARBA00022989"/>
    </source>
</evidence>
<keyword evidence="3 8" id="KW-0812">Transmembrane</keyword>
<feature type="transmembrane region" description="Helical" evidence="8">
    <location>
        <begin position="55"/>
        <end position="72"/>
    </location>
</feature>
<dbReference type="GO" id="GO:0005886">
    <property type="term" value="C:plasma membrane"/>
    <property type="evidence" value="ECO:0007669"/>
    <property type="project" value="UniProtKB-SubCell"/>
</dbReference>
<comment type="subcellular location">
    <subcellularLocation>
        <location evidence="1">Cell membrane</location>
        <topology evidence="1">Multi-pass membrane protein</topology>
    </subcellularLocation>
</comment>
<gene>
    <name evidence="10" type="ORF">E4663_07720</name>
</gene>